<reference evidence="17" key="3">
    <citation type="submission" date="2025-09" db="UniProtKB">
        <authorList>
            <consortium name="Ensembl"/>
        </authorList>
    </citation>
    <scope>IDENTIFICATION</scope>
    <source>
        <strain evidence="17">Thoroughbred</strain>
    </source>
</reference>
<keyword evidence="5" id="KW-1133">Transmembrane helix</keyword>
<keyword evidence="16" id="KW-0472">Membrane</keyword>
<dbReference type="Ensembl" id="ENSECAT00000147234.1">
    <property type="protein sequence ID" value="ENSECAP00000079297.1"/>
    <property type="gene ID" value="ENSECAG00000055274.1"/>
</dbReference>
<dbReference type="GO" id="GO:0031966">
    <property type="term" value="C:mitochondrial membrane"/>
    <property type="evidence" value="ECO:0007669"/>
    <property type="project" value="UniProtKB-SubCell"/>
</dbReference>
<evidence type="ECO:0000256" key="9">
    <source>
        <dbReference type="ARBA" id="ARBA00036668"/>
    </source>
</evidence>
<keyword evidence="3" id="KW-0813">Transport</keyword>
<evidence type="ECO:0000256" key="11">
    <source>
        <dbReference type="ARBA" id="ARBA00047569"/>
    </source>
</evidence>
<comment type="catalytic activity">
    <reaction evidence="8">
        <text>citrate(out) + succinate(in) = citrate(in) + succinate(out)</text>
        <dbReference type="Rhea" id="RHEA:28835"/>
        <dbReference type="ChEBI" id="CHEBI:16947"/>
        <dbReference type="ChEBI" id="CHEBI:30031"/>
    </reaction>
</comment>
<keyword evidence="18" id="KW-1185">Reference proteome</keyword>
<keyword evidence="16" id="KW-0812">Transmembrane</keyword>
<keyword evidence="6" id="KW-0496">Mitochondrion</keyword>
<dbReference type="PANTHER" id="PTHR45788:SF4">
    <property type="entry name" value="TRICARBOXYLATE TRANSPORT PROTEIN, MITOCHONDRIAL"/>
    <property type="match status" value="1"/>
</dbReference>
<name>A0A9L0STD5_HORSE</name>
<comment type="catalytic activity">
    <reaction evidence="12">
        <text>maleate(in) + citrate(out) = maleate(out) + citrate(in)</text>
        <dbReference type="Rhea" id="RHEA:72491"/>
        <dbReference type="ChEBI" id="CHEBI:16947"/>
        <dbReference type="ChEBI" id="CHEBI:30780"/>
    </reaction>
</comment>
<evidence type="ECO:0000256" key="5">
    <source>
        <dbReference type="ARBA" id="ARBA00022989"/>
    </source>
</evidence>
<protein>
    <recommendedName>
        <fullName evidence="10">Citrate transport protein</fullName>
    </recommendedName>
</protein>
<evidence type="ECO:0000256" key="8">
    <source>
        <dbReference type="ARBA" id="ARBA00036264"/>
    </source>
</evidence>
<evidence type="ECO:0000256" key="3">
    <source>
        <dbReference type="ARBA" id="ARBA00022448"/>
    </source>
</evidence>
<sequence>MFLSNHEPDAQRWLDSTRGLPCGTGAGVADGLVVERPMDTTKAKFIHDQTSLNPKDRGFFTGSRGLREQGLKETYQSLTATVPKQRCSQAIRFLERSRYRAPNPTKPLKLLFTRDSELSRAQLREHVQRNEEFKVVKLLNKVEDGLTDTSITTFSLQGMRFPCLCWVLLAVHFLWITKGKWTLQLEDHQENLVIPHE</sequence>
<dbReference type="AlphaFoldDB" id="A0A9L0STD5"/>
<evidence type="ECO:0000313" key="18">
    <source>
        <dbReference type="Proteomes" id="UP000002281"/>
    </source>
</evidence>
<evidence type="ECO:0000256" key="10">
    <source>
        <dbReference type="ARBA" id="ARBA00042640"/>
    </source>
</evidence>
<comment type="catalytic activity">
    <reaction evidence="9">
        <text>citrate(out) + (S)-malate(in) = citrate(in) + (S)-malate(out)</text>
        <dbReference type="Rhea" id="RHEA:72483"/>
        <dbReference type="ChEBI" id="CHEBI:15589"/>
        <dbReference type="ChEBI" id="CHEBI:16947"/>
    </reaction>
</comment>
<reference evidence="17 18" key="1">
    <citation type="journal article" date="2009" name="Science">
        <title>Genome sequence, comparative analysis, and population genetics of the domestic horse.</title>
        <authorList>
            <consortium name="Broad Institute Genome Sequencing Platform"/>
            <consortium name="Broad Institute Whole Genome Assembly Team"/>
            <person name="Wade C.M."/>
            <person name="Giulotto E."/>
            <person name="Sigurdsson S."/>
            <person name="Zoli M."/>
            <person name="Gnerre S."/>
            <person name="Imsland F."/>
            <person name="Lear T.L."/>
            <person name="Adelson D.L."/>
            <person name="Bailey E."/>
            <person name="Bellone R.R."/>
            <person name="Bloecker H."/>
            <person name="Distl O."/>
            <person name="Edgar R.C."/>
            <person name="Garber M."/>
            <person name="Leeb T."/>
            <person name="Mauceli E."/>
            <person name="MacLeod J.N."/>
            <person name="Penedo M.C.T."/>
            <person name="Raison J.M."/>
            <person name="Sharpe T."/>
            <person name="Vogel J."/>
            <person name="Andersson L."/>
            <person name="Antczak D.F."/>
            <person name="Biagi T."/>
            <person name="Binns M.M."/>
            <person name="Chowdhary B.P."/>
            <person name="Coleman S.J."/>
            <person name="Della Valle G."/>
            <person name="Fryc S."/>
            <person name="Guerin G."/>
            <person name="Hasegawa T."/>
            <person name="Hill E.W."/>
            <person name="Jurka J."/>
            <person name="Kiialainen A."/>
            <person name="Lindgren G."/>
            <person name="Liu J."/>
            <person name="Magnani E."/>
            <person name="Mickelson J.R."/>
            <person name="Murray J."/>
            <person name="Nergadze S.G."/>
            <person name="Onofrio R."/>
            <person name="Pedroni S."/>
            <person name="Piras M.F."/>
            <person name="Raudsepp T."/>
            <person name="Rocchi M."/>
            <person name="Roeed K.H."/>
            <person name="Ryder O.A."/>
            <person name="Searle S."/>
            <person name="Skow L."/>
            <person name="Swinburne J.E."/>
            <person name="Syvaenen A.C."/>
            <person name="Tozaki T."/>
            <person name="Valberg S.J."/>
            <person name="Vaudin M."/>
            <person name="White J.R."/>
            <person name="Zody M.C."/>
            <person name="Lander E.S."/>
            <person name="Lindblad-Toh K."/>
        </authorList>
    </citation>
    <scope>NUCLEOTIDE SEQUENCE [LARGE SCALE GENOMIC DNA]</scope>
    <source>
        <strain evidence="17 18">Thoroughbred</strain>
    </source>
</reference>
<evidence type="ECO:0000256" key="7">
    <source>
        <dbReference type="ARBA" id="ARBA00036042"/>
    </source>
</evidence>
<organism evidence="17 18">
    <name type="scientific">Equus caballus</name>
    <name type="common">Horse</name>
    <dbReference type="NCBI Taxonomy" id="9796"/>
    <lineage>
        <taxon>Eukaryota</taxon>
        <taxon>Metazoa</taxon>
        <taxon>Chordata</taxon>
        <taxon>Craniata</taxon>
        <taxon>Vertebrata</taxon>
        <taxon>Euteleostomi</taxon>
        <taxon>Mammalia</taxon>
        <taxon>Eutheria</taxon>
        <taxon>Laurasiatheria</taxon>
        <taxon>Perissodactyla</taxon>
        <taxon>Equidae</taxon>
        <taxon>Equus</taxon>
    </lineage>
</organism>
<dbReference type="PROSITE" id="PS50920">
    <property type="entry name" value="SOLCAR"/>
    <property type="match status" value="1"/>
</dbReference>
<evidence type="ECO:0000256" key="14">
    <source>
        <dbReference type="ARBA" id="ARBA00049256"/>
    </source>
</evidence>
<comment type="similarity">
    <text evidence="2">Belongs to the mitochondrial carrier (TC 2.A.29) family.</text>
</comment>
<accession>A0A9L0STD5</accession>
<dbReference type="PANTHER" id="PTHR45788">
    <property type="entry name" value="SUCCINATE/FUMARATE MITOCHONDRIAL TRANSPORTER-RELATED"/>
    <property type="match status" value="1"/>
</dbReference>
<comment type="catalytic activity">
    <reaction evidence="14">
        <text>phosphoenolpyruvate(in) + citrate(out) = phosphoenolpyruvate(out) + citrate(in)</text>
        <dbReference type="Rhea" id="RHEA:72487"/>
        <dbReference type="ChEBI" id="CHEBI:16947"/>
        <dbReference type="ChEBI" id="CHEBI:58702"/>
    </reaction>
</comment>
<comment type="catalytic activity">
    <reaction evidence="7">
        <text>cis-aconitate(in) + citrate(out) = cis-aconitate(out) + citrate(in)</text>
        <dbReference type="Rhea" id="RHEA:72475"/>
        <dbReference type="ChEBI" id="CHEBI:16383"/>
        <dbReference type="ChEBI" id="CHEBI:16947"/>
    </reaction>
</comment>
<comment type="function">
    <text evidence="15">Mitochondrial electroneutral antiporter that exports citrate from the mitochondria into the cytosol in exchange for malate. Also able to mediate the exchange of citrate for isocitrate, phosphoenolpyruvate, cis-aconitate and to a lesser extent trans-aconitate, maleate and succinate. In the cytoplasm, citrate plays important roles in fatty acid and sterol synthesis, regulation of glycolysis, protein acetylation, and other physiopathological processes.</text>
</comment>
<evidence type="ECO:0000256" key="6">
    <source>
        <dbReference type="ARBA" id="ARBA00023128"/>
    </source>
</evidence>
<feature type="repeat" description="Solcar" evidence="16">
    <location>
        <begin position="17"/>
        <end position="102"/>
    </location>
</feature>
<comment type="catalytic activity">
    <reaction evidence="11">
        <text>D-threo-isocitrate(in) + citrate(out) = D-threo-isocitrate(out) + citrate(in)</text>
        <dbReference type="Rhea" id="RHEA:72471"/>
        <dbReference type="ChEBI" id="CHEBI:15562"/>
        <dbReference type="ChEBI" id="CHEBI:16947"/>
    </reaction>
</comment>
<evidence type="ECO:0000256" key="1">
    <source>
        <dbReference type="ARBA" id="ARBA00004225"/>
    </source>
</evidence>
<comment type="catalytic activity">
    <reaction evidence="13">
        <text>trans-aconitate(in) + citrate(out) = trans-aconitate(out) + citrate(in)</text>
        <dbReference type="Rhea" id="RHEA:72479"/>
        <dbReference type="ChEBI" id="CHEBI:15708"/>
        <dbReference type="ChEBI" id="CHEBI:16947"/>
    </reaction>
</comment>
<evidence type="ECO:0000256" key="13">
    <source>
        <dbReference type="ARBA" id="ARBA00048949"/>
    </source>
</evidence>
<evidence type="ECO:0000256" key="2">
    <source>
        <dbReference type="ARBA" id="ARBA00006375"/>
    </source>
</evidence>
<comment type="subcellular location">
    <subcellularLocation>
        <location evidence="1">Mitochondrion membrane</location>
        <topology evidence="1">Multi-pass membrane protein</topology>
    </subcellularLocation>
</comment>
<reference evidence="17" key="2">
    <citation type="submission" date="2025-08" db="UniProtKB">
        <authorList>
            <consortium name="Ensembl"/>
        </authorList>
    </citation>
    <scope>IDENTIFICATION</scope>
    <source>
        <strain evidence="17">Thoroughbred</strain>
    </source>
</reference>
<proteinExistence type="inferred from homology"/>
<dbReference type="InterPro" id="IPR049563">
    <property type="entry name" value="TXTP-like"/>
</dbReference>
<keyword evidence="4" id="KW-0677">Repeat</keyword>
<evidence type="ECO:0000313" key="17">
    <source>
        <dbReference type="Ensembl" id="ENSECAP00000079297.1"/>
    </source>
</evidence>
<dbReference type="InterPro" id="IPR018108">
    <property type="entry name" value="MCP_transmembrane"/>
</dbReference>
<evidence type="ECO:0000256" key="15">
    <source>
        <dbReference type="ARBA" id="ARBA00093390"/>
    </source>
</evidence>
<dbReference type="Proteomes" id="UP000002281">
    <property type="component" value="Chromosome 25"/>
</dbReference>
<dbReference type="GeneTree" id="ENSGT00550000074856"/>
<evidence type="ECO:0000256" key="12">
    <source>
        <dbReference type="ARBA" id="ARBA00048440"/>
    </source>
</evidence>
<evidence type="ECO:0000256" key="16">
    <source>
        <dbReference type="PROSITE-ProRule" id="PRU00282"/>
    </source>
</evidence>
<evidence type="ECO:0000256" key="4">
    <source>
        <dbReference type="ARBA" id="ARBA00022737"/>
    </source>
</evidence>